<dbReference type="PROSITE" id="PS50157">
    <property type="entry name" value="ZINC_FINGER_C2H2_2"/>
    <property type="match status" value="1"/>
</dbReference>
<dbReference type="PANTHER" id="PTHR23226">
    <property type="entry name" value="ZINC FINGER AND SCAN DOMAIN-CONTAINING"/>
    <property type="match status" value="1"/>
</dbReference>
<feature type="domain" description="C2H2-type" evidence="8">
    <location>
        <begin position="65"/>
        <end position="92"/>
    </location>
</feature>
<evidence type="ECO:0000313" key="9">
    <source>
        <dbReference type="EMBL" id="CAL4108561.1"/>
    </source>
</evidence>
<dbReference type="GO" id="GO:0000978">
    <property type="term" value="F:RNA polymerase II cis-regulatory region sequence-specific DNA binding"/>
    <property type="evidence" value="ECO:0007669"/>
    <property type="project" value="TreeGrafter"/>
</dbReference>
<dbReference type="GO" id="GO:0000981">
    <property type="term" value="F:DNA-binding transcription factor activity, RNA polymerase II-specific"/>
    <property type="evidence" value="ECO:0007669"/>
    <property type="project" value="TreeGrafter"/>
</dbReference>
<keyword evidence="10" id="KW-1185">Reference proteome</keyword>
<evidence type="ECO:0000256" key="1">
    <source>
        <dbReference type="ARBA" id="ARBA00004123"/>
    </source>
</evidence>
<protein>
    <recommendedName>
        <fullName evidence="8">C2H2-type domain-containing protein</fullName>
    </recommendedName>
</protein>
<proteinExistence type="predicted"/>
<dbReference type="EMBL" id="CAXKWB010013794">
    <property type="protein sequence ID" value="CAL4108561.1"/>
    <property type="molecule type" value="Genomic_DNA"/>
</dbReference>
<accession>A0AAV2R1L3</accession>
<dbReference type="InterPro" id="IPR013087">
    <property type="entry name" value="Znf_C2H2_type"/>
</dbReference>
<comment type="subcellular location">
    <subcellularLocation>
        <location evidence="1">Nucleus</location>
    </subcellularLocation>
</comment>
<evidence type="ECO:0000256" key="3">
    <source>
        <dbReference type="ARBA" id="ARBA00022737"/>
    </source>
</evidence>
<dbReference type="AlphaFoldDB" id="A0AAV2R1L3"/>
<keyword evidence="6" id="KW-0539">Nucleus</keyword>
<keyword evidence="3" id="KW-0677">Repeat</keyword>
<evidence type="ECO:0000256" key="2">
    <source>
        <dbReference type="ARBA" id="ARBA00022723"/>
    </source>
</evidence>
<dbReference type="GO" id="GO:0005634">
    <property type="term" value="C:nucleus"/>
    <property type="evidence" value="ECO:0007669"/>
    <property type="project" value="UniProtKB-SubCell"/>
</dbReference>
<evidence type="ECO:0000256" key="5">
    <source>
        <dbReference type="ARBA" id="ARBA00022833"/>
    </source>
</evidence>
<sequence length="99" mass="11793">MSEVKGKEEIEVIEEPINIQTVEIKLEEIEIHEKPISFTWDSYLVKHDKLVIVEHQIKPTEEKPFQFGQFDINFFQKCHLKKHQKIHTGEKPFQCSKCD</sequence>
<gene>
    <name evidence="9" type="ORF">MNOR_LOCUS18923</name>
</gene>
<keyword evidence="5" id="KW-0862">Zinc</keyword>
<keyword evidence="2" id="KW-0479">Metal-binding</keyword>
<name>A0AAV2R1L3_MEGNR</name>
<reference evidence="9 10" key="1">
    <citation type="submission" date="2024-05" db="EMBL/GenBank/DDBJ databases">
        <authorList>
            <person name="Wallberg A."/>
        </authorList>
    </citation>
    <scope>NUCLEOTIDE SEQUENCE [LARGE SCALE GENOMIC DNA]</scope>
</reference>
<dbReference type="SUPFAM" id="SSF57667">
    <property type="entry name" value="beta-beta-alpha zinc fingers"/>
    <property type="match status" value="1"/>
</dbReference>
<comment type="caution">
    <text evidence="9">The sequence shown here is derived from an EMBL/GenBank/DDBJ whole genome shotgun (WGS) entry which is preliminary data.</text>
</comment>
<dbReference type="GO" id="GO:0008270">
    <property type="term" value="F:zinc ion binding"/>
    <property type="evidence" value="ECO:0007669"/>
    <property type="project" value="UniProtKB-KW"/>
</dbReference>
<evidence type="ECO:0000259" key="8">
    <source>
        <dbReference type="PROSITE" id="PS50157"/>
    </source>
</evidence>
<dbReference type="Proteomes" id="UP001497623">
    <property type="component" value="Unassembled WGS sequence"/>
</dbReference>
<keyword evidence="4 7" id="KW-0863">Zinc-finger</keyword>
<evidence type="ECO:0000256" key="7">
    <source>
        <dbReference type="PROSITE-ProRule" id="PRU00042"/>
    </source>
</evidence>
<evidence type="ECO:0000313" key="10">
    <source>
        <dbReference type="Proteomes" id="UP001497623"/>
    </source>
</evidence>
<dbReference type="Gene3D" id="3.30.160.60">
    <property type="entry name" value="Classic Zinc Finger"/>
    <property type="match status" value="1"/>
</dbReference>
<dbReference type="PANTHER" id="PTHR23226:SF416">
    <property type="entry name" value="FI01424P"/>
    <property type="match status" value="1"/>
</dbReference>
<evidence type="ECO:0000256" key="4">
    <source>
        <dbReference type="ARBA" id="ARBA00022771"/>
    </source>
</evidence>
<dbReference type="InterPro" id="IPR036236">
    <property type="entry name" value="Znf_C2H2_sf"/>
</dbReference>
<feature type="non-terminal residue" evidence="9">
    <location>
        <position position="99"/>
    </location>
</feature>
<evidence type="ECO:0000256" key="6">
    <source>
        <dbReference type="ARBA" id="ARBA00023242"/>
    </source>
</evidence>
<organism evidence="9 10">
    <name type="scientific">Meganyctiphanes norvegica</name>
    <name type="common">Northern krill</name>
    <name type="synonym">Thysanopoda norvegica</name>
    <dbReference type="NCBI Taxonomy" id="48144"/>
    <lineage>
        <taxon>Eukaryota</taxon>
        <taxon>Metazoa</taxon>
        <taxon>Ecdysozoa</taxon>
        <taxon>Arthropoda</taxon>
        <taxon>Crustacea</taxon>
        <taxon>Multicrustacea</taxon>
        <taxon>Malacostraca</taxon>
        <taxon>Eumalacostraca</taxon>
        <taxon>Eucarida</taxon>
        <taxon>Euphausiacea</taxon>
        <taxon>Euphausiidae</taxon>
        <taxon>Meganyctiphanes</taxon>
    </lineage>
</organism>